<feature type="region of interest" description="Disordered" evidence="1">
    <location>
        <begin position="819"/>
        <end position="862"/>
    </location>
</feature>
<comment type="caution">
    <text evidence="2">The sequence shown here is derived from an EMBL/GenBank/DDBJ whole genome shotgun (WGS) entry which is preliminary data.</text>
</comment>
<feature type="region of interest" description="Disordered" evidence="1">
    <location>
        <begin position="981"/>
        <end position="1001"/>
    </location>
</feature>
<dbReference type="PANTHER" id="PTHR34194">
    <property type="entry name" value="F14J8.16 PROTEIN"/>
    <property type="match status" value="1"/>
</dbReference>
<feature type="compositionally biased region" description="Basic and acidic residues" evidence="1">
    <location>
        <begin position="363"/>
        <end position="387"/>
    </location>
</feature>
<evidence type="ECO:0000313" key="2">
    <source>
        <dbReference type="EMBL" id="KAL3641210.1"/>
    </source>
</evidence>
<protein>
    <submittedName>
        <fullName evidence="2">Uncharacterized protein</fullName>
    </submittedName>
</protein>
<feature type="compositionally biased region" description="Basic and acidic residues" evidence="1">
    <location>
        <begin position="299"/>
        <end position="323"/>
    </location>
</feature>
<dbReference type="PANTHER" id="PTHR34194:SF2">
    <property type="entry name" value="F14J8.16 PROTEIN"/>
    <property type="match status" value="1"/>
</dbReference>
<feature type="region of interest" description="Disordered" evidence="1">
    <location>
        <begin position="165"/>
        <end position="189"/>
    </location>
</feature>
<dbReference type="EMBL" id="JAVIJP010000017">
    <property type="protein sequence ID" value="KAL3641210.1"/>
    <property type="molecule type" value="Genomic_DNA"/>
</dbReference>
<feature type="compositionally biased region" description="Basic and acidic residues" evidence="1">
    <location>
        <begin position="541"/>
        <end position="552"/>
    </location>
</feature>
<proteinExistence type="predicted"/>
<name>A0ABD3DFU9_9LAMI</name>
<feature type="compositionally biased region" description="Basic and acidic residues" evidence="1">
    <location>
        <begin position="441"/>
        <end position="451"/>
    </location>
</feature>
<accession>A0ABD3DFU9</accession>
<feature type="region of interest" description="Disordered" evidence="1">
    <location>
        <begin position="239"/>
        <end position="414"/>
    </location>
</feature>
<sequence length="1129" mass="131351">MERREGRKGQLPVDPCRELERCGKGNTLFDMELQAYQRLFTEDENMDENYKILLTTLFSKEKKIILSQKMKPDDKPNLPLLPTMKLKNSEQLVRRRGQYFNGPGDDARREFGRVLIQNDKDDVAFKERCKLNKKRAGFEVPKKQKGKGLLIHYVDVDVHEVVGKGNKKQNGKERLVEPGDVREDSEKTKFELEKKRKGKGLLVEPDDYDVGENDAEALKERSKRSDRYNVVCENGKDRLIKPGDAREDSEKTTVELEKKRKGKGLLVEPDDHDVGENEAEALKERSKRSDSYNAVCGNGKERLIEPGDDARDDPEKKTFELEKKRKGKGLLVEPDDHDVGENDAEALKERSKRSDRYNAVCENGKERLIEPGDAREDPEKTTSELEKKRKGKGLLVEPDDHDVGENDAEALKERSKRADRYNVVCENGKERLIEPGDAQEDPEKTTFELEKKRKGKGLLVEPDDHDVGENDDEALKERSKRSDRYNAVCENDGKTSKEKSEQDSGYEIFLKLMEEYKQAKNEAICKNAATVKTEEGIGFNKDNEPEPKRDVELLNEVPNIVKKPNVEKSRNAEKVQEGTEKRSSHRSGNEGEDKNAEIEKLPARRSRKVVFGKYSSGEDKDRREEIEKSPSREYGNEKAKKKRAEADIEKRSPRRSGKVEGIAIKKRLAYQSREAILKESREEYKREEIEKHSSRDFRNIAVKKSKNDKAGADIEKSSSRRSRKFIYKESSDEDERVEFEKHSSREFRNVTTKKQKKQNAEPDFVKRSCRQSREIVYKDYSSDEDEDEDVGIEKRPDRRSMKTLLEKLSNRDVREEMIKKRMSREDRNISMEKPKNKKVVTEIEKCSSRRPRKVVYSSDEDESVDLKIKKRPGCQLREAVLENSSDDGNAEIEKHSSHEFRNVPMKKPKDEKLTTEMDKRAAHEYRKVVMKRPRGEEDVEEEVKRFRDFLLMRSRYEVEEEAPQGDMNFRVGESSVHLKKKIDEDSSEENEMSSDSDSDVEILGRDECLKGPFVPSTRFRNTDVLNYRLSDEYIEFRRQALEAISKPYDKSEYKDLLAEFKGRCYPGYHQDLVEKLKENRWNPRKRLAILRGFFFWLQNLTRVGSFKPWHDDVCLRVEPVRLPKNNGPW</sequence>
<feature type="compositionally biased region" description="Basic and acidic residues" evidence="1">
    <location>
        <begin position="170"/>
        <end position="189"/>
    </location>
</feature>
<feature type="region of interest" description="Disordered" evidence="1">
    <location>
        <begin position="428"/>
        <end position="504"/>
    </location>
</feature>
<feature type="compositionally biased region" description="Basic and acidic residues" evidence="1">
    <location>
        <begin position="738"/>
        <end position="748"/>
    </location>
</feature>
<dbReference type="Proteomes" id="UP001632038">
    <property type="component" value="Unassembled WGS sequence"/>
</dbReference>
<evidence type="ECO:0000313" key="3">
    <source>
        <dbReference type="Proteomes" id="UP001632038"/>
    </source>
</evidence>
<feature type="region of interest" description="Disordered" evidence="1">
    <location>
        <begin position="881"/>
        <end position="919"/>
    </location>
</feature>
<feature type="compositionally biased region" description="Basic and acidic residues" evidence="1">
    <location>
        <begin position="616"/>
        <end position="651"/>
    </location>
</feature>
<feature type="compositionally biased region" description="Basic and acidic residues" evidence="1">
    <location>
        <begin position="564"/>
        <end position="602"/>
    </location>
</feature>
<feature type="compositionally biased region" description="Basic and acidic residues" evidence="1">
    <location>
        <begin position="819"/>
        <end position="847"/>
    </location>
</feature>
<feature type="compositionally biased region" description="Basic and acidic residues" evidence="1">
    <location>
        <begin position="705"/>
        <end position="718"/>
    </location>
</feature>
<feature type="compositionally biased region" description="Basic and acidic residues" evidence="1">
    <location>
        <begin position="891"/>
        <end position="919"/>
    </location>
</feature>
<feature type="compositionally biased region" description="Acidic residues" evidence="1">
    <location>
        <begin position="985"/>
        <end position="1000"/>
    </location>
</feature>
<reference evidence="3" key="1">
    <citation type="journal article" date="2024" name="IScience">
        <title>Strigolactones Initiate the Formation of Haustorium-like Structures in Castilleja.</title>
        <authorList>
            <person name="Buerger M."/>
            <person name="Peterson D."/>
            <person name="Chory J."/>
        </authorList>
    </citation>
    <scope>NUCLEOTIDE SEQUENCE [LARGE SCALE GENOMIC DNA]</scope>
</reference>
<gene>
    <name evidence="2" type="ORF">CASFOL_016178</name>
</gene>
<feature type="compositionally biased region" description="Basic and acidic residues" evidence="1">
    <location>
        <begin position="272"/>
        <end position="290"/>
    </location>
</feature>
<feature type="compositionally biased region" description="Basic and acidic residues" evidence="1">
    <location>
        <begin position="758"/>
        <end position="781"/>
    </location>
</feature>
<keyword evidence="3" id="KW-1185">Reference proteome</keyword>
<feature type="compositionally biased region" description="Basic and acidic residues" evidence="1">
    <location>
        <begin position="337"/>
        <end position="356"/>
    </location>
</feature>
<organism evidence="2 3">
    <name type="scientific">Castilleja foliolosa</name>
    <dbReference type="NCBI Taxonomy" id="1961234"/>
    <lineage>
        <taxon>Eukaryota</taxon>
        <taxon>Viridiplantae</taxon>
        <taxon>Streptophyta</taxon>
        <taxon>Embryophyta</taxon>
        <taxon>Tracheophyta</taxon>
        <taxon>Spermatophyta</taxon>
        <taxon>Magnoliopsida</taxon>
        <taxon>eudicotyledons</taxon>
        <taxon>Gunneridae</taxon>
        <taxon>Pentapetalae</taxon>
        <taxon>asterids</taxon>
        <taxon>lamiids</taxon>
        <taxon>Lamiales</taxon>
        <taxon>Orobanchaceae</taxon>
        <taxon>Pedicularideae</taxon>
        <taxon>Castillejinae</taxon>
        <taxon>Castilleja</taxon>
    </lineage>
</organism>
<dbReference type="AlphaFoldDB" id="A0ABD3DFU9"/>
<feature type="compositionally biased region" description="Basic and acidic residues" evidence="1">
    <location>
        <begin position="491"/>
        <end position="502"/>
    </location>
</feature>
<feature type="compositionally biased region" description="Basic and acidic residues" evidence="1">
    <location>
        <begin position="401"/>
        <end position="414"/>
    </location>
</feature>
<feature type="compositionally biased region" description="Basic and acidic residues" evidence="1">
    <location>
        <begin position="239"/>
        <end position="258"/>
    </location>
</feature>
<feature type="region of interest" description="Disordered" evidence="1">
    <location>
        <begin position="700"/>
        <end position="798"/>
    </location>
</feature>
<feature type="compositionally biased region" description="Basic and acidic residues" evidence="1">
    <location>
        <begin position="465"/>
        <end position="484"/>
    </location>
</feature>
<feature type="region of interest" description="Disordered" evidence="1">
    <location>
        <begin position="532"/>
        <end position="661"/>
    </location>
</feature>
<evidence type="ECO:0000256" key="1">
    <source>
        <dbReference type="SAM" id="MobiDB-lite"/>
    </source>
</evidence>